<organism evidence="1 2">
    <name type="scientific">Argiope bruennichi</name>
    <name type="common">Wasp spider</name>
    <name type="synonym">Aranea bruennichi</name>
    <dbReference type="NCBI Taxonomy" id="94029"/>
    <lineage>
        <taxon>Eukaryota</taxon>
        <taxon>Metazoa</taxon>
        <taxon>Ecdysozoa</taxon>
        <taxon>Arthropoda</taxon>
        <taxon>Chelicerata</taxon>
        <taxon>Arachnida</taxon>
        <taxon>Araneae</taxon>
        <taxon>Araneomorphae</taxon>
        <taxon>Entelegynae</taxon>
        <taxon>Araneoidea</taxon>
        <taxon>Araneidae</taxon>
        <taxon>Argiope</taxon>
    </lineage>
</organism>
<dbReference type="OMA" id="ITELWYL"/>
<sequence>MNPVQPPTLYTICFQKTLSILRTGLWNRYDTNPFSYLPSTIVNDLTKFALSQPFHERPKITELWYLITSGRLTELDLIHHDLESDSNMFLKMMSENVCKNLRSFSIPACLRDADGSLVEIVLRFCTNLEEVHSALQFDLDILENCHQLRNLRFHLPMNQIADNSLRKVMLSSHALKTLEAFAVCAGEDSFQSSKFVAKVLLGFPNLISVGLADSSLPLKLILKTQRNSFSLHFKLRRCFWGISHDNYLRVANTKKLSTYRKGFSKIIKMAVLSCPCTEELVINVFHEECLQHLCLLKNLTFLSINFNYCDSDYMPAWFSVLKEIGPQLKHLSVEKSSDIQLNVICDNCFNLESLRIRGKATIAEATSTIPNLPHLRRLLLMCMNEGSLMYMLSRCPLLTEMFLDCALCLDDDLLCKILKQNPLSELKVAGIHACKLSRIGFHLLLESAVKLEKVSFRSVKMDTSDLIHKLNPKIVNYPIFNKLKDIEFFRRKLHPCRF</sequence>
<dbReference type="Proteomes" id="UP000807504">
    <property type="component" value="Unassembled WGS sequence"/>
</dbReference>
<dbReference type="EMBL" id="JABXBU010000012">
    <property type="protein sequence ID" value="KAF8788835.1"/>
    <property type="molecule type" value="Genomic_DNA"/>
</dbReference>
<comment type="caution">
    <text evidence="1">The sequence shown here is derived from an EMBL/GenBank/DDBJ whole genome shotgun (WGS) entry which is preliminary data.</text>
</comment>
<dbReference type="OrthoDB" id="6418267at2759"/>
<evidence type="ECO:0000313" key="1">
    <source>
        <dbReference type="EMBL" id="KAF8788835.1"/>
    </source>
</evidence>
<accession>A0A8T0FEK6</accession>
<gene>
    <name evidence="1" type="ORF">HNY73_006839</name>
</gene>
<reference evidence="1" key="1">
    <citation type="journal article" date="2020" name="bioRxiv">
        <title>Chromosome-level reference genome of the European wasp spider Argiope bruennichi: a resource for studies on range expansion and evolutionary adaptation.</title>
        <authorList>
            <person name="Sheffer M.M."/>
            <person name="Hoppe A."/>
            <person name="Krehenwinkel H."/>
            <person name="Uhl G."/>
            <person name="Kuss A.W."/>
            <person name="Jensen L."/>
            <person name="Jensen C."/>
            <person name="Gillespie R.G."/>
            <person name="Hoff K.J."/>
            <person name="Prost S."/>
        </authorList>
    </citation>
    <scope>NUCLEOTIDE SEQUENCE</scope>
</reference>
<dbReference type="InterPro" id="IPR032675">
    <property type="entry name" value="LRR_dom_sf"/>
</dbReference>
<evidence type="ECO:0000313" key="2">
    <source>
        <dbReference type="Proteomes" id="UP000807504"/>
    </source>
</evidence>
<dbReference type="AlphaFoldDB" id="A0A8T0FEK6"/>
<dbReference type="Gene3D" id="3.80.10.10">
    <property type="entry name" value="Ribonuclease Inhibitor"/>
    <property type="match status" value="1"/>
</dbReference>
<protein>
    <submittedName>
        <fullName evidence="1">Uncharacterized protein</fullName>
    </submittedName>
</protein>
<proteinExistence type="predicted"/>
<dbReference type="SUPFAM" id="SSF52047">
    <property type="entry name" value="RNI-like"/>
    <property type="match status" value="1"/>
</dbReference>
<name>A0A8T0FEK6_ARGBR</name>
<keyword evidence="2" id="KW-1185">Reference proteome</keyword>
<reference evidence="1" key="2">
    <citation type="submission" date="2020-06" db="EMBL/GenBank/DDBJ databases">
        <authorList>
            <person name="Sheffer M."/>
        </authorList>
    </citation>
    <scope>NUCLEOTIDE SEQUENCE</scope>
</reference>